<dbReference type="PANTHER" id="PTHR11493:SF47">
    <property type="entry name" value="SULFITE REDUCTASE [NADPH] SUBUNIT BETA"/>
    <property type="match status" value="1"/>
</dbReference>
<dbReference type="InterPro" id="IPR006367">
    <property type="entry name" value="Sirohaem_synthase_N"/>
</dbReference>
<reference evidence="33 34" key="1">
    <citation type="submission" date="2019-08" db="EMBL/GenBank/DDBJ databases">
        <title>Whole genome of Aphis craccivora.</title>
        <authorList>
            <person name="Voronova N.V."/>
            <person name="Shulinski R.S."/>
            <person name="Bandarenka Y.V."/>
            <person name="Zhorov D.G."/>
            <person name="Warner D."/>
        </authorList>
    </citation>
    <scope>NUCLEOTIDE SEQUENCE [LARGE SCALE GENOMIC DNA]</scope>
    <source>
        <strain evidence="33">180601</strain>
        <tissue evidence="33">Whole Body</tissue>
    </source>
</reference>
<dbReference type="InterPro" id="IPR039261">
    <property type="entry name" value="FNR_nucleotide-bd"/>
</dbReference>
<comment type="cofactor">
    <cofactor evidence="2">
        <name>siroheme</name>
        <dbReference type="ChEBI" id="CHEBI:60052"/>
    </cofactor>
</comment>
<keyword evidence="7" id="KW-0813">Transport</keyword>
<dbReference type="CDD" id="cd11642">
    <property type="entry name" value="SUMT"/>
    <property type="match status" value="1"/>
</dbReference>
<dbReference type="InterPro" id="IPR001433">
    <property type="entry name" value="OxRdtase_FAD/NAD-bd"/>
</dbReference>
<dbReference type="Pfam" id="PF00590">
    <property type="entry name" value="TP_methylase"/>
    <property type="match status" value="1"/>
</dbReference>
<evidence type="ECO:0000256" key="30">
    <source>
        <dbReference type="RuleBase" id="RU003960"/>
    </source>
</evidence>
<dbReference type="HAMAP" id="MF_00063">
    <property type="entry name" value="CysH"/>
    <property type="match status" value="1"/>
</dbReference>
<keyword evidence="15 30" id="KW-0808">Transferase</keyword>
<dbReference type="FunFam" id="3.30.160.110:FF:000001">
    <property type="entry name" value="Siroheme synthase"/>
    <property type="match status" value="1"/>
</dbReference>
<comment type="cofactor">
    <cofactor evidence="3">
        <name>[4Fe-4S] cluster</name>
        <dbReference type="ChEBI" id="CHEBI:49883"/>
    </cofactor>
</comment>
<evidence type="ECO:0000256" key="8">
    <source>
        <dbReference type="ARBA" id="ARBA00022485"/>
    </source>
</evidence>
<dbReference type="InterPro" id="IPR017938">
    <property type="entry name" value="Riboflavin_synthase-like_b-brl"/>
</dbReference>
<dbReference type="NCBIfam" id="TIGR01931">
    <property type="entry name" value="cysJ"/>
    <property type="match status" value="1"/>
</dbReference>
<dbReference type="InterPro" id="IPR010199">
    <property type="entry name" value="CysJ"/>
</dbReference>
<dbReference type="OrthoDB" id="7988249at2759"/>
<keyword evidence="14" id="KW-0288">FMN</keyword>
<evidence type="ECO:0000259" key="32">
    <source>
        <dbReference type="PROSITE" id="PS51384"/>
    </source>
</evidence>
<feature type="domain" description="Flavodoxin-like" evidence="31">
    <location>
        <begin position="70"/>
        <end position="208"/>
    </location>
</feature>
<dbReference type="InterPro" id="IPR003043">
    <property type="entry name" value="Uropor_MeTrfase_CS"/>
</dbReference>
<keyword evidence="24" id="KW-0520">NAD</keyword>
<feature type="non-terminal residue" evidence="33">
    <location>
        <position position="1817"/>
    </location>
</feature>
<keyword evidence="26" id="KW-0456">Lyase</keyword>
<dbReference type="GO" id="GO:0004604">
    <property type="term" value="F:phosphoadenylyl-sulfate reductase (thioredoxin) activity"/>
    <property type="evidence" value="ECO:0007669"/>
    <property type="project" value="InterPro"/>
</dbReference>
<keyword evidence="22" id="KW-0408">Iron</keyword>
<evidence type="ECO:0000256" key="22">
    <source>
        <dbReference type="ARBA" id="ARBA00023004"/>
    </source>
</evidence>
<keyword evidence="12" id="KW-0349">Heme</keyword>
<dbReference type="GO" id="GO:0019344">
    <property type="term" value="P:cysteine biosynthetic process"/>
    <property type="evidence" value="ECO:0007669"/>
    <property type="project" value="UniProtKB-KW"/>
</dbReference>
<evidence type="ECO:0000256" key="14">
    <source>
        <dbReference type="ARBA" id="ARBA00022643"/>
    </source>
</evidence>
<dbReference type="NCBIfam" id="NF004790">
    <property type="entry name" value="PRK06136.1"/>
    <property type="match status" value="1"/>
</dbReference>
<dbReference type="CDD" id="cd06199">
    <property type="entry name" value="SiR"/>
    <property type="match status" value="1"/>
</dbReference>
<dbReference type="Proteomes" id="UP000478052">
    <property type="component" value="Unassembled WGS sequence"/>
</dbReference>
<evidence type="ECO:0000256" key="17">
    <source>
        <dbReference type="ARBA" id="ARBA00022723"/>
    </source>
</evidence>
<dbReference type="NCBIfam" id="TIGR01470">
    <property type="entry name" value="cysG_Nterm"/>
    <property type="match status" value="1"/>
</dbReference>
<dbReference type="GO" id="GO:0032259">
    <property type="term" value="P:methylation"/>
    <property type="evidence" value="ECO:0007669"/>
    <property type="project" value="UniProtKB-KW"/>
</dbReference>
<evidence type="ECO:0000256" key="10">
    <source>
        <dbReference type="ARBA" id="ARBA00022603"/>
    </source>
</evidence>
<evidence type="ECO:0000256" key="24">
    <source>
        <dbReference type="ARBA" id="ARBA00023027"/>
    </source>
</evidence>
<dbReference type="InterPro" id="IPR005117">
    <property type="entry name" value="NiRdtase/SiRdtase_haem-b_fer"/>
</dbReference>
<dbReference type="InterPro" id="IPR000878">
    <property type="entry name" value="4pyrrol_Mease"/>
</dbReference>
<dbReference type="GO" id="GO:0050661">
    <property type="term" value="F:NADP binding"/>
    <property type="evidence" value="ECO:0007669"/>
    <property type="project" value="InterPro"/>
</dbReference>
<dbReference type="GO" id="GO:0004783">
    <property type="term" value="F:sulfite reductase (NADPH) activity"/>
    <property type="evidence" value="ECO:0007669"/>
    <property type="project" value="InterPro"/>
</dbReference>
<evidence type="ECO:0000313" key="34">
    <source>
        <dbReference type="Proteomes" id="UP000478052"/>
    </source>
</evidence>
<dbReference type="InterPro" id="IPR037115">
    <property type="entry name" value="Sirohaem_synt_dimer_dom_sf"/>
</dbReference>
<evidence type="ECO:0000256" key="4">
    <source>
        <dbReference type="ARBA" id="ARBA00001974"/>
    </source>
</evidence>
<proteinExistence type="inferred from homology"/>
<dbReference type="PANTHER" id="PTHR11493">
    <property type="entry name" value="SULFITE REDUCTASE [NADPH] SUBUNIT BETA-RELATED"/>
    <property type="match status" value="1"/>
</dbReference>
<comment type="pathway">
    <text evidence="29">Porphyrin-containing compound metabolism.</text>
</comment>
<keyword evidence="23" id="KW-0411">Iron-sulfur</keyword>
<dbReference type="InterPro" id="IPR006366">
    <property type="entry name" value="CobA/CysG_C"/>
</dbReference>
<dbReference type="SUPFAM" id="SSF63380">
    <property type="entry name" value="Riboflavin synthase domain-like"/>
    <property type="match status" value="1"/>
</dbReference>
<evidence type="ECO:0000256" key="25">
    <source>
        <dbReference type="ARBA" id="ARBA00023192"/>
    </source>
</evidence>
<evidence type="ECO:0000256" key="13">
    <source>
        <dbReference type="ARBA" id="ARBA00022630"/>
    </source>
</evidence>
<dbReference type="SUPFAM" id="SSF52343">
    <property type="entry name" value="Ferredoxin reductase-like, C-terminal NADP-linked domain"/>
    <property type="match status" value="1"/>
</dbReference>
<keyword evidence="9" id="KW-0169">Cobalamin biosynthesis</keyword>
<evidence type="ECO:0000256" key="21">
    <source>
        <dbReference type="ARBA" id="ARBA00023002"/>
    </source>
</evidence>
<dbReference type="CDD" id="cd23945">
    <property type="entry name" value="PAPS_reductase"/>
    <property type="match status" value="1"/>
</dbReference>
<dbReference type="Gene3D" id="3.30.160.110">
    <property type="entry name" value="Siroheme synthase, domain 2"/>
    <property type="match status" value="1"/>
</dbReference>
<dbReference type="InterPro" id="IPR014777">
    <property type="entry name" value="4pyrrole_Mease_sub1"/>
</dbReference>
<dbReference type="GO" id="GO:0050311">
    <property type="term" value="F:sulfite reductase (ferredoxin) activity"/>
    <property type="evidence" value="ECO:0007669"/>
    <property type="project" value="TreeGrafter"/>
</dbReference>
<organism evidence="33 34">
    <name type="scientific">Aphis craccivora</name>
    <name type="common">Cowpea aphid</name>
    <dbReference type="NCBI Taxonomy" id="307492"/>
    <lineage>
        <taxon>Eukaryota</taxon>
        <taxon>Metazoa</taxon>
        <taxon>Ecdysozoa</taxon>
        <taxon>Arthropoda</taxon>
        <taxon>Hexapoda</taxon>
        <taxon>Insecta</taxon>
        <taxon>Pterygota</taxon>
        <taxon>Neoptera</taxon>
        <taxon>Paraneoptera</taxon>
        <taxon>Hemiptera</taxon>
        <taxon>Sternorrhyncha</taxon>
        <taxon>Aphidomorpha</taxon>
        <taxon>Aphidoidea</taxon>
        <taxon>Aphididae</taxon>
        <taxon>Aphidini</taxon>
        <taxon>Aphis</taxon>
        <taxon>Aphis</taxon>
    </lineage>
</organism>
<dbReference type="PRINTS" id="PR00371">
    <property type="entry name" value="FPNCR"/>
</dbReference>
<keyword evidence="11" id="KW-0028">Amino-acid biosynthesis</keyword>
<dbReference type="SUPFAM" id="SSF52402">
    <property type="entry name" value="Adenine nucleotide alpha hydrolases-like"/>
    <property type="match status" value="2"/>
</dbReference>
<evidence type="ECO:0000256" key="9">
    <source>
        <dbReference type="ARBA" id="ARBA00022573"/>
    </source>
</evidence>
<dbReference type="Gene3D" id="3.40.50.80">
    <property type="entry name" value="Nucleotide-binding domain of ferredoxin-NADP reductase (FNR) module"/>
    <property type="match status" value="1"/>
</dbReference>
<dbReference type="Gene3D" id="2.40.30.10">
    <property type="entry name" value="Translation factors"/>
    <property type="match status" value="1"/>
</dbReference>
<sequence>MNNKNPFDSMFPLSLEQIDLLKKFEKNCSNIQFAWLSGYFWHLSNQDYSNFKKNKNILSSEQKKIDSPTITIISASQTGNARSLAERLNKYLNDNNKQSYLISASDYNFKKIKDEKFLILIISTQGEGEPPEEALSLYKFIMSKRAPKLNDLKYSVFSLGDSSYDLFCQAGKDFDKRFNELGGKKLLNRLDVDIEYEDDYIKWSKELLVLINKIDISCSTSNFSKKDFFSDNINIYTKYNPATATILTNQKITGRNSIKDVRHIELNISDLNLKYTPGDALGVWYQNSEDLVKKILKLLSINTSDIIKIKNKNINISDALKNHFELTNNTKNLVKKYADITKNKFLKEIILNDEELSNYVKNTPLVNMISDYPKKISSQAFIDILRPLTPRLYSISSSQSETNDEVHITVGVVKKIISNCLHLGGASGYLSELLNIDDPVKIFIEKNNNFRLPKNTKTPIIMIGSGTGIAPYRSFMQQRDNDGATGKNWIFFGNPNFTEDFLYQIEWQNYLKNGLLTKMTLAWSRDQEKKIYIQDKIRENGQEIWDWIEENAHIYICGNASKMAKDVEEALLCIISKNGNMSIENSNEFLNNLRLNKQEHIKENSNYLRGTISDDLKNEITNGFTGDNFSLIRFHGMYQQDDRDLRIERNEQKLEPRHAMMLRCRLPGGVISSEQWLKIDSFVSKNTLYKTIRLTNRQTFQIHGILKKNLKNIHQILHKIGLDSLGTANDVNRNVLCTSDPMESKIHQECYEWAQKISNHLLPHTKAYAEIWLDQKKVFSTDHEPILGKTYLPRKFKTTVVIPPHNDVDLYANDMNFIAIIENKKVIGFNVLIGGGLSITHGNKQTWPFLALELGYITLDKTLSVAQAIVTIQRDWGNRTNRKNAKTRYTIQNVGLKIFKKEVEKRANITFEPIRSYLFTTRGDSIGWKKDINNNWSLTIFVENGRICDNNNQLLKSGLLKIATVHKGNFRLTSNQNIIISEISNENKNKIENIAISYGLIKTNSKLRENSMACVSFPTCPLAMAEAERMLPVFITKVENIMLKYSMEKEIIILRVSGCPNGCGRSLLSEVGLIGKSIDLTKKKELLSECNMLISKYSAEERISWALRKLPGIHVMSSSFGVQSIVLLHLIVKQKPNIPIILIDTGYLFPQTYHFIDTIKKKLNLNLKIFRSEISPAWQEARYGKLWEQGLKGIDLYNKINKIEPMNLALKTLSVQTWFAGLRHQQSQSRSNLPYISIQKGVFKILPILDWSNHEIYQYIKNNNLDNHPLIKEGYISVGDVHTTKKHTPGMLEEETRFFGLKLIAATNNTQLNQIIFEECNKLKILVNVVDDQSKCSFIFPSIIDRSPIVVAISSSGKAPVLLRLLREKIEALLPTRLGDIANIAGKWRKIVKKKFVNFLERKRFWEKLFSSIFVQHIINGREKQAISTIEKMIKKPNILIGEVILVGAGPGNSDLLTLRALQVLQEADVVLYDNLVSQDVLNLIRRDAKCIYVGKRAGLKSITQKKIIKLLIFLAKQGKRVVRLKGGDAFIFGRGGEELEAAKNANINVQVIPGITAGIGVSAYAGIPLTHRDYAQGVIFITGHKCINNISNNWSILSDPSYTLVVYMGSLKALEISQQLILHGRLKSTPIAIISQGTTINQKVIIGRLDEIDKIFKLTVGPTLLIIGQNTTHLRQLESESIYIMREVMAEFENPVMLYSIGKDSSVMLHLAKKSFYPGRVPFPLLHVDTGWKFKEMYTFRDHVAKNDKLELIVHYNIQGKLLGLDPFKDNNSKYTDVMKTEGLKEAINKYKFDAAFGGARRDEEKSRSKERIYSF</sequence>
<dbReference type="GO" id="GO:0020037">
    <property type="term" value="F:heme binding"/>
    <property type="evidence" value="ECO:0007669"/>
    <property type="project" value="InterPro"/>
</dbReference>
<evidence type="ECO:0000256" key="28">
    <source>
        <dbReference type="ARBA" id="ARBA00023268"/>
    </source>
</evidence>
<dbReference type="InterPro" id="IPR036136">
    <property type="entry name" value="Nit/Sulf_reduc_fer-like_dom_sf"/>
</dbReference>
<dbReference type="Gene3D" id="1.20.990.10">
    <property type="entry name" value="NADPH-cytochrome p450 Reductase, Chain A, domain 3"/>
    <property type="match status" value="1"/>
</dbReference>
<dbReference type="Gene3D" id="3.40.50.720">
    <property type="entry name" value="NAD(P)-binding Rossmann-like Domain"/>
    <property type="match status" value="1"/>
</dbReference>
<dbReference type="InterPro" id="IPR014729">
    <property type="entry name" value="Rossmann-like_a/b/a_fold"/>
</dbReference>
<dbReference type="InterPro" id="IPR002500">
    <property type="entry name" value="PAPS_reduct_dom"/>
</dbReference>
<dbReference type="PRINTS" id="PR00397">
    <property type="entry name" value="SIROHAEM"/>
</dbReference>
<evidence type="ECO:0000256" key="7">
    <source>
        <dbReference type="ARBA" id="ARBA00022448"/>
    </source>
</evidence>
<keyword evidence="28" id="KW-0511">Multifunctional enzyme</keyword>
<evidence type="ECO:0000313" key="33">
    <source>
        <dbReference type="EMBL" id="KAF0748749.1"/>
    </source>
</evidence>
<dbReference type="NCBIfam" id="NF007922">
    <property type="entry name" value="PRK10637.1"/>
    <property type="match status" value="1"/>
</dbReference>
<dbReference type="Gene3D" id="3.40.1010.10">
    <property type="entry name" value="Cobalt-precorrin-4 Transmethylase, Domain 1"/>
    <property type="match status" value="1"/>
</dbReference>
<keyword evidence="20" id="KW-0249">Electron transport</keyword>
<dbReference type="GO" id="GO:0004851">
    <property type="term" value="F:uroporphyrin-III C-methyltransferase activity"/>
    <property type="evidence" value="ECO:0007669"/>
    <property type="project" value="UniProtKB-EC"/>
</dbReference>
<dbReference type="GO" id="GO:0010181">
    <property type="term" value="F:FMN binding"/>
    <property type="evidence" value="ECO:0007669"/>
    <property type="project" value="InterPro"/>
</dbReference>
<dbReference type="InterPro" id="IPR003097">
    <property type="entry name" value="CysJ-like_FAD-binding"/>
</dbReference>
<dbReference type="PROSITE" id="PS50902">
    <property type="entry name" value="FLAVODOXIN_LIKE"/>
    <property type="match status" value="1"/>
</dbReference>
<dbReference type="PROSITE" id="PS00840">
    <property type="entry name" value="SUMT_2"/>
    <property type="match status" value="1"/>
</dbReference>
<dbReference type="EMBL" id="VUJU01006359">
    <property type="protein sequence ID" value="KAF0748749.1"/>
    <property type="molecule type" value="Genomic_DNA"/>
</dbReference>
<dbReference type="Pfam" id="PF00667">
    <property type="entry name" value="FAD_binding_1"/>
    <property type="match status" value="1"/>
</dbReference>
<dbReference type="PROSITE" id="PS00839">
    <property type="entry name" value="SUMT_1"/>
    <property type="match status" value="1"/>
</dbReference>
<dbReference type="Pfam" id="PF01077">
    <property type="entry name" value="NIR_SIR"/>
    <property type="match status" value="1"/>
</dbReference>
<accession>A0A6G0Y3M3</accession>
<dbReference type="SUPFAM" id="SSF52218">
    <property type="entry name" value="Flavoproteins"/>
    <property type="match status" value="1"/>
</dbReference>
<dbReference type="NCBIfam" id="NF010029">
    <property type="entry name" value="PRK13504.1"/>
    <property type="match status" value="1"/>
</dbReference>
<dbReference type="InterPro" id="IPR029039">
    <property type="entry name" value="Flavoprotein-like_sf"/>
</dbReference>
<dbReference type="NCBIfam" id="TIGR00434">
    <property type="entry name" value="cysH"/>
    <property type="match status" value="1"/>
</dbReference>
<dbReference type="Gene3D" id="3.30.413.10">
    <property type="entry name" value="Sulfite Reductase Hemoprotein, domain 1"/>
    <property type="match status" value="1"/>
</dbReference>
<dbReference type="FunFam" id="3.40.1010.10:FF:000001">
    <property type="entry name" value="Siroheme synthase"/>
    <property type="match status" value="1"/>
</dbReference>
<keyword evidence="17" id="KW-0479">Metal-binding</keyword>
<evidence type="ECO:0000256" key="18">
    <source>
        <dbReference type="ARBA" id="ARBA00022827"/>
    </source>
</evidence>
<evidence type="ECO:0000256" key="5">
    <source>
        <dbReference type="ARBA" id="ARBA00010429"/>
    </source>
</evidence>
<dbReference type="InterPro" id="IPR035996">
    <property type="entry name" value="4pyrrol_Methylase_sf"/>
</dbReference>
<evidence type="ECO:0000256" key="19">
    <source>
        <dbReference type="ARBA" id="ARBA00022857"/>
    </source>
</evidence>
<dbReference type="GO" id="GO:0009337">
    <property type="term" value="C:sulfite reductase complex (NADPH)"/>
    <property type="evidence" value="ECO:0007669"/>
    <property type="project" value="InterPro"/>
</dbReference>
<dbReference type="PROSITE" id="PS00365">
    <property type="entry name" value="NIR_SIR"/>
    <property type="match status" value="1"/>
</dbReference>
<gene>
    <name evidence="33" type="ORF">FWK35_00028980</name>
</gene>
<evidence type="ECO:0000256" key="27">
    <source>
        <dbReference type="ARBA" id="ARBA00023244"/>
    </source>
</evidence>
<comment type="similarity">
    <text evidence="30">Belongs to the precorrin methyltransferase family.</text>
</comment>
<keyword evidence="19" id="KW-0521">NADP</keyword>
<evidence type="ECO:0000256" key="6">
    <source>
        <dbReference type="ARBA" id="ARBA00012162"/>
    </source>
</evidence>
<comment type="caution">
    <text evidence="33">The sequence shown here is derived from an EMBL/GenBank/DDBJ whole genome shotgun (WGS) entry which is preliminary data.</text>
</comment>
<dbReference type="Pfam" id="PF13241">
    <property type="entry name" value="NAD_binding_7"/>
    <property type="match status" value="1"/>
</dbReference>
<evidence type="ECO:0000259" key="31">
    <source>
        <dbReference type="PROSITE" id="PS50902"/>
    </source>
</evidence>
<evidence type="ECO:0000256" key="23">
    <source>
        <dbReference type="ARBA" id="ARBA00023014"/>
    </source>
</evidence>
<dbReference type="SUPFAM" id="SSF55124">
    <property type="entry name" value="Nitrite/Sulfite reductase N-terminal domain-like"/>
    <property type="match status" value="2"/>
</dbReference>
<dbReference type="Gene3D" id="3.40.50.360">
    <property type="match status" value="1"/>
</dbReference>
<dbReference type="InterPro" id="IPR011786">
    <property type="entry name" value="CysI"/>
</dbReference>
<name>A0A6G0Y3M3_APHCR</name>
<keyword evidence="34" id="KW-1185">Reference proteome</keyword>
<dbReference type="GO" id="GO:0046872">
    <property type="term" value="F:metal ion binding"/>
    <property type="evidence" value="ECO:0007669"/>
    <property type="project" value="UniProtKB-KW"/>
</dbReference>
<dbReference type="NCBIfam" id="NF003587">
    <property type="entry name" value="PRK05253.1"/>
    <property type="match status" value="1"/>
</dbReference>
<dbReference type="FunFam" id="3.40.50.80:FF:000001">
    <property type="entry name" value="NADPH--cytochrome P450 reductase 1"/>
    <property type="match status" value="1"/>
</dbReference>
<dbReference type="NCBIfam" id="NF002537">
    <property type="entry name" value="PRK02090.1"/>
    <property type="match status" value="1"/>
</dbReference>
<protein>
    <recommendedName>
        <fullName evidence="6">uroporphyrinogen-III C-methyltransferase</fullName>
        <ecNumber evidence="6">2.1.1.107</ecNumber>
    </recommendedName>
</protein>
<dbReference type="SUPFAM" id="SSF53790">
    <property type="entry name" value="Tetrapyrrole methylase"/>
    <property type="match status" value="1"/>
</dbReference>
<dbReference type="InterPro" id="IPR008254">
    <property type="entry name" value="Flavodoxin/NO_synth"/>
</dbReference>
<evidence type="ECO:0000256" key="20">
    <source>
        <dbReference type="ARBA" id="ARBA00022982"/>
    </source>
</evidence>
<dbReference type="InterPro" id="IPR006066">
    <property type="entry name" value="NO2/SO3_Rdtase_FeS/sirohaem_BS"/>
</dbReference>
<evidence type="ECO:0000256" key="29">
    <source>
        <dbReference type="ARBA" id="ARBA00023444"/>
    </source>
</evidence>
<dbReference type="Pfam" id="PF01507">
    <property type="entry name" value="PAPS_reduct"/>
    <property type="match status" value="2"/>
</dbReference>
<keyword evidence="10 30" id="KW-0489">Methyltransferase</keyword>
<comment type="cofactor">
    <cofactor evidence="1">
        <name>FMN</name>
        <dbReference type="ChEBI" id="CHEBI:58210"/>
    </cofactor>
</comment>
<dbReference type="InterPro" id="IPR006067">
    <property type="entry name" value="NO2/SO3_Rdtase_4Fe4S_dom"/>
</dbReference>
<evidence type="ECO:0000256" key="26">
    <source>
        <dbReference type="ARBA" id="ARBA00023239"/>
    </source>
</evidence>
<dbReference type="SUPFAM" id="SSF75615">
    <property type="entry name" value="Siroheme synthase middle domains-like"/>
    <property type="match status" value="1"/>
</dbReference>
<evidence type="ECO:0000256" key="3">
    <source>
        <dbReference type="ARBA" id="ARBA00001966"/>
    </source>
</evidence>
<keyword evidence="25" id="KW-0198">Cysteine biosynthesis</keyword>
<dbReference type="GO" id="GO:0050660">
    <property type="term" value="F:flavin adenine dinucleotide binding"/>
    <property type="evidence" value="ECO:0007669"/>
    <property type="project" value="InterPro"/>
</dbReference>
<dbReference type="InterPro" id="IPR014776">
    <property type="entry name" value="4pyrrole_Mease_sub2"/>
</dbReference>
<keyword evidence="13" id="KW-0285">Flavoprotein</keyword>
<dbReference type="InterPro" id="IPR001709">
    <property type="entry name" value="Flavoprot_Pyr_Nucl_cyt_Rdtase"/>
</dbReference>
<dbReference type="InterPro" id="IPR001094">
    <property type="entry name" value="Flavdoxin-like"/>
</dbReference>
<dbReference type="InterPro" id="IPR017927">
    <property type="entry name" value="FAD-bd_FR_type"/>
</dbReference>
<dbReference type="InterPro" id="IPR045854">
    <property type="entry name" value="NO2/SO3_Rdtase_4Fe4S_sf"/>
</dbReference>
<comment type="cofactor">
    <cofactor evidence="4">
        <name>FAD</name>
        <dbReference type="ChEBI" id="CHEBI:57692"/>
    </cofactor>
</comment>
<keyword evidence="16" id="KW-0949">S-adenosyl-L-methionine</keyword>
<evidence type="ECO:0000256" key="12">
    <source>
        <dbReference type="ARBA" id="ARBA00022617"/>
    </source>
</evidence>
<dbReference type="NCBIfam" id="TIGR01469">
    <property type="entry name" value="cobA_cysG_Cterm"/>
    <property type="match status" value="1"/>
</dbReference>
<evidence type="ECO:0000256" key="16">
    <source>
        <dbReference type="ARBA" id="ARBA00022691"/>
    </source>
</evidence>
<feature type="domain" description="FAD-binding FR-type" evidence="32">
    <location>
        <begin position="239"/>
        <end position="453"/>
    </location>
</feature>
<dbReference type="InterPro" id="IPR019478">
    <property type="entry name" value="Sirohaem_synthase_dimer_dom"/>
</dbReference>
<dbReference type="Pfam" id="PF00175">
    <property type="entry name" value="NAD_binding_1"/>
    <property type="match status" value="1"/>
</dbReference>
<evidence type="ECO:0000256" key="15">
    <source>
        <dbReference type="ARBA" id="ARBA00022679"/>
    </source>
</evidence>
<keyword evidence="8" id="KW-0004">4Fe-4S</keyword>
<comment type="similarity">
    <text evidence="5">Belongs to the nitrite and sulfite reductase 4Fe-4S domain family.</text>
</comment>
<dbReference type="Gene3D" id="3.40.50.620">
    <property type="entry name" value="HUPs"/>
    <property type="match status" value="2"/>
</dbReference>
<evidence type="ECO:0000256" key="2">
    <source>
        <dbReference type="ARBA" id="ARBA00001929"/>
    </source>
</evidence>
<dbReference type="Gene3D" id="1.10.8.210">
    <property type="entry name" value="Sirohaem synthase, dimerisation domain"/>
    <property type="match status" value="1"/>
</dbReference>
<dbReference type="GO" id="GO:0051539">
    <property type="term" value="F:4 iron, 4 sulfur cluster binding"/>
    <property type="evidence" value="ECO:0007669"/>
    <property type="project" value="UniProtKB-KW"/>
</dbReference>
<evidence type="ECO:0000256" key="11">
    <source>
        <dbReference type="ARBA" id="ARBA00022605"/>
    </source>
</evidence>
<dbReference type="GO" id="GO:0019354">
    <property type="term" value="P:siroheme biosynthetic process"/>
    <property type="evidence" value="ECO:0007669"/>
    <property type="project" value="InterPro"/>
</dbReference>
<keyword evidence="27" id="KW-0627">Porphyrin biosynthesis</keyword>
<dbReference type="InterPro" id="IPR045169">
    <property type="entry name" value="NO2/SO3_Rdtase_4Fe4S_prot"/>
</dbReference>
<dbReference type="GO" id="GO:0016829">
    <property type="term" value="F:lyase activity"/>
    <property type="evidence" value="ECO:0007669"/>
    <property type="project" value="UniProtKB-KW"/>
</dbReference>
<keyword evidence="21" id="KW-0560">Oxidoreductase</keyword>
<dbReference type="Pfam" id="PF03460">
    <property type="entry name" value="NIR_SIR_ferr"/>
    <property type="match status" value="2"/>
</dbReference>
<dbReference type="FunFam" id="3.30.413.10:FF:000004">
    <property type="entry name" value="Sulfite reductase [NADPH] hemoprotein beta-component"/>
    <property type="match status" value="1"/>
</dbReference>
<keyword evidence="18" id="KW-0274">FAD</keyword>
<dbReference type="Gene3D" id="3.30.950.10">
    <property type="entry name" value="Methyltransferase, Cobalt-precorrin-4 Transmethylase, Domain 2"/>
    <property type="match status" value="1"/>
</dbReference>
<dbReference type="SUPFAM" id="SSF56014">
    <property type="entry name" value="Nitrite and sulphite reductase 4Fe-4S domain-like"/>
    <property type="match status" value="2"/>
</dbReference>
<dbReference type="EC" id="2.1.1.107" evidence="6"/>
<dbReference type="Pfam" id="PF10414">
    <property type="entry name" value="CysG_dimeriser"/>
    <property type="match status" value="1"/>
</dbReference>
<dbReference type="Pfam" id="PF00258">
    <property type="entry name" value="Flavodoxin_1"/>
    <property type="match status" value="1"/>
</dbReference>
<evidence type="ECO:0000256" key="1">
    <source>
        <dbReference type="ARBA" id="ARBA00001917"/>
    </source>
</evidence>
<dbReference type="GO" id="GO:0019379">
    <property type="term" value="P:sulfate assimilation, phosphoadenylyl sulfate reduction by phosphoadenylyl-sulfate reductase (thioredoxin)"/>
    <property type="evidence" value="ECO:0007669"/>
    <property type="project" value="InterPro"/>
</dbReference>
<dbReference type="InterPro" id="IPR004511">
    <property type="entry name" value="PAPS/APS_Rdtase"/>
</dbReference>
<dbReference type="PRINTS" id="PR00369">
    <property type="entry name" value="FLAVODOXIN"/>
</dbReference>
<dbReference type="PROSITE" id="PS51384">
    <property type="entry name" value="FAD_FR"/>
    <property type="match status" value="1"/>
</dbReference>
<dbReference type="NCBIfam" id="TIGR02041">
    <property type="entry name" value="CysI"/>
    <property type="match status" value="1"/>
</dbReference>
<dbReference type="InterPro" id="IPR023173">
    <property type="entry name" value="NADPH_Cyt_P450_Rdtase_alpha"/>
</dbReference>